<dbReference type="EMBL" id="SMSJ01000080">
    <property type="protein sequence ID" value="TDH59113.1"/>
    <property type="molecule type" value="Genomic_DNA"/>
</dbReference>
<organism evidence="1 2">
    <name type="scientific">Dankookia rubra</name>
    <dbReference type="NCBI Taxonomy" id="1442381"/>
    <lineage>
        <taxon>Bacteria</taxon>
        <taxon>Pseudomonadati</taxon>
        <taxon>Pseudomonadota</taxon>
        <taxon>Alphaproteobacteria</taxon>
        <taxon>Acetobacterales</taxon>
        <taxon>Roseomonadaceae</taxon>
        <taxon>Dankookia</taxon>
    </lineage>
</organism>
<comment type="caution">
    <text evidence="1">The sequence shown here is derived from an EMBL/GenBank/DDBJ whole genome shotgun (WGS) entry which is preliminary data.</text>
</comment>
<dbReference type="InterPro" id="IPR052924">
    <property type="entry name" value="OsmC/Ohr_hydroprdx_reductase"/>
</dbReference>
<accession>A0A4R5Q8Z6</accession>
<dbReference type="PANTHER" id="PTHR35368">
    <property type="entry name" value="HYDROPEROXIDE REDUCTASE"/>
    <property type="match status" value="1"/>
</dbReference>
<dbReference type="OrthoDB" id="9811389at2"/>
<evidence type="ECO:0000313" key="2">
    <source>
        <dbReference type="Proteomes" id="UP000295096"/>
    </source>
</evidence>
<dbReference type="RefSeq" id="WP_133292077.1">
    <property type="nucleotide sequence ID" value="NZ_SMSJ01000080.1"/>
</dbReference>
<dbReference type="InterPro" id="IPR015946">
    <property type="entry name" value="KH_dom-like_a/b"/>
</dbReference>
<dbReference type="Pfam" id="PF02566">
    <property type="entry name" value="OsmC"/>
    <property type="match status" value="1"/>
</dbReference>
<dbReference type="Gene3D" id="3.30.300.20">
    <property type="match status" value="1"/>
</dbReference>
<sequence>MDTHVTTDMPAPKKLPVPRNGVDTPKLFATIAAVADQPSLAAFKFRAQGKWMGGTHCRSTVAGFYGVGGEMKHAMPFTAESDHPKVLCGEDQGPTPVEHLLHALAGCLTAGIANIAAARGVTLESVSCMVEGDMDLRGILGLSQEVRNGFQAIRVTFKVKGDAPAEMLQKIIDQSRARSAVFDILTKGVPVSIALEA</sequence>
<gene>
    <name evidence="1" type="ORF">E2C06_29055</name>
</gene>
<reference evidence="1 2" key="1">
    <citation type="journal article" date="2016" name="J. Microbiol.">
        <title>Dankookia rubra gen. nov., sp. nov., an alphaproteobacterium isolated from sediment of a shallow stream.</title>
        <authorList>
            <person name="Kim W.H."/>
            <person name="Kim D.H."/>
            <person name="Kang K."/>
            <person name="Ahn T.Y."/>
        </authorList>
    </citation>
    <scope>NUCLEOTIDE SEQUENCE [LARGE SCALE GENOMIC DNA]</scope>
    <source>
        <strain evidence="1 2">JCM30602</strain>
    </source>
</reference>
<proteinExistence type="predicted"/>
<dbReference type="PANTHER" id="PTHR35368:SF1">
    <property type="entry name" value="HYDROPEROXIDE REDUCTASE"/>
    <property type="match status" value="1"/>
</dbReference>
<dbReference type="Proteomes" id="UP000295096">
    <property type="component" value="Unassembled WGS sequence"/>
</dbReference>
<dbReference type="InterPro" id="IPR003718">
    <property type="entry name" value="OsmC/Ohr_fam"/>
</dbReference>
<evidence type="ECO:0000313" key="1">
    <source>
        <dbReference type="EMBL" id="TDH59113.1"/>
    </source>
</evidence>
<dbReference type="InterPro" id="IPR036102">
    <property type="entry name" value="OsmC/Ohrsf"/>
</dbReference>
<keyword evidence="2" id="KW-1185">Reference proteome</keyword>
<name>A0A4R5Q8Z6_9PROT</name>
<dbReference type="SUPFAM" id="SSF82784">
    <property type="entry name" value="OsmC-like"/>
    <property type="match status" value="1"/>
</dbReference>
<dbReference type="AlphaFoldDB" id="A0A4R5Q8Z6"/>
<protein>
    <submittedName>
        <fullName evidence="1">OsmC family peroxiredoxin</fullName>
    </submittedName>
</protein>